<reference evidence="3 4" key="1">
    <citation type="journal article" date="2023" name="Sci. Data">
        <title>Genome assembly of the Korean intertidal mud-creeper Batillaria attramentaria.</title>
        <authorList>
            <person name="Patra A.K."/>
            <person name="Ho P.T."/>
            <person name="Jun S."/>
            <person name="Lee S.J."/>
            <person name="Kim Y."/>
            <person name="Won Y.J."/>
        </authorList>
    </citation>
    <scope>NUCLEOTIDE SEQUENCE [LARGE SCALE GENOMIC DNA]</scope>
    <source>
        <strain evidence="3">Wonlab-2016</strain>
    </source>
</reference>
<name>A0ABD0JQU1_9CAEN</name>
<comment type="caution">
    <text evidence="3">The sequence shown here is derived from an EMBL/GenBank/DDBJ whole genome shotgun (WGS) entry which is preliminary data.</text>
</comment>
<evidence type="ECO:0000313" key="3">
    <source>
        <dbReference type="EMBL" id="KAK7477364.1"/>
    </source>
</evidence>
<gene>
    <name evidence="3" type="ORF">BaRGS_00031429</name>
</gene>
<feature type="signal peptide" evidence="2">
    <location>
        <begin position="1"/>
        <end position="17"/>
    </location>
</feature>
<feature type="region of interest" description="Disordered" evidence="1">
    <location>
        <begin position="82"/>
        <end position="118"/>
    </location>
</feature>
<protein>
    <submittedName>
        <fullName evidence="3">Uncharacterized protein</fullName>
    </submittedName>
</protein>
<sequence length="118" mass="13227">VCCWVTVATWFEIGCLLQLSTQPLLQKDPTIFIKALLAQQWKEPLVSLNGDGTVAGDFVWSQQERAELSGCVMLHNQARFMNVEVPSDSESEDDSEEESEDSDNSDDSDDRPGNYQQL</sequence>
<organism evidence="3 4">
    <name type="scientific">Batillaria attramentaria</name>
    <dbReference type="NCBI Taxonomy" id="370345"/>
    <lineage>
        <taxon>Eukaryota</taxon>
        <taxon>Metazoa</taxon>
        <taxon>Spiralia</taxon>
        <taxon>Lophotrochozoa</taxon>
        <taxon>Mollusca</taxon>
        <taxon>Gastropoda</taxon>
        <taxon>Caenogastropoda</taxon>
        <taxon>Sorbeoconcha</taxon>
        <taxon>Cerithioidea</taxon>
        <taxon>Batillariidae</taxon>
        <taxon>Batillaria</taxon>
    </lineage>
</organism>
<evidence type="ECO:0000256" key="1">
    <source>
        <dbReference type="SAM" id="MobiDB-lite"/>
    </source>
</evidence>
<dbReference type="AlphaFoldDB" id="A0ABD0JQU1"/>
<keyword evidence="2" id="KW-0732">Signal</keyword>
<dbReference type="Proteomes" id="UP001519460">
    <property type="component" value="Unassembled WGS sequence"/>
</dbReference>
<feature type="chain" id="PRO_5044871339" evidence="2">
    <location>
        <begin position="18"/>
        <end position="118"/>
    </location>
</feature>
<evidence type="ECO:0000313" key="4">
    <source>
        <dbReference type="Proteomes" id="UP001519460"/>
    </source>
</evidence>
<keyword evidence="4" id="KW-1185">Reference proteome</keyword>
<proteinExistence type="predicted"/>
<feature type="non-terminal residue" evidence="3">
    <location>
        <position position="1"/>
    </location>
</feature>
<evidence type="ECO:0000256" key="2">
    <source>
        <dbReference type="SAM" id="SignalP"/>
    </source>
</evidence>
<accession>A0ABD0JQU1</accession>
<dbReference type="EMBL" id="JACVVK020000353">
    <property type="protein sequence ID" value="KAK7477364.1"/>
    <property type="molecule type" value="Genomic_DNA"/>
</dbReference>
<feature type="compositionally biased region" description="Acidic residues" evidence="1">
    <location>
        <begin position="87"/>
        <end position="109"/>
    </location>
</feature>